<feature type="short sequence motif" description="HXTX 1" evidence="2">
    <location>
        <begin position="45"/>
        <end position="48"/>
    </location>
</feature>
<sequence length="223" mass="23423">MRLFAAVLPPPAATAELAVAVDALRELPGLPGADRMRWTQREGWHFTLAFYGEVAEPVRPELERRLARAAARGRPLTLRLAGAGRFGERTLWMGADGDRERLGRLAAAASAAGRRSGIAMEEQAFHAHLTLARTRRAAPATVAGGTHEGDGADGVGGADGTGGTGATRGTRLDLRPYVAALAGFEGAPWTAGELALVRSTPPTSGVPGEQPRYTTVAAWRLGR</sequence>
<dbReference type="EMBL" id="CP031320">
    <property type="protein sequence ID" value="AXK32297.1"/>
    <property type="molecule type" value="Genomic_DNA"/>
</dbReference>
<dbReference type="GO" id="GO:0008664">
    <property type="term" value="F:RNA 2',3'-cyclic 3'-phosphodiesterase activity"/>
    <property type="evidence" value="ECO:0007669"/>
    <property type="project" value="UniProtKB-EC"/>
</dbReference>
<feature type="active site" description="Proton acceptor" evidence="2">
    <location>
        <position position="128"/>
    </location>
</feature>
<feature type="compositionally biased region" description="Gly residues" evidence="3">
    <location>
        <begin position="152"/>
        <end position="166"/>
    </location>
</feature>
<name>A0A345XKY1_9ACTN</name>
<dbReference type="PANTHER" id="PTHR35561:SF1">
    <property type="entry name" value="RNA 2',3'-CYCLIC PHOSPHODIESTERASE"/>
    <property type="match status" value="1"/>
</dbReference>
<evidence type="ECO:0000256" key="2">
    <source>
        <dbReference type="HAMAP-Rule" id="MF_01940"/>
    </source>
</evidence>
<proteinExistence type="inferred from homology"/>
<gene>
    <name evidence="4" type="primary">thpR</name>
    <name evidence="4" type="ORF">DVA86_06155</name>
</gene>
<comment type="similarity">
    <text evidence="2">Belongs to the 2H phosphoesterase superfamily. ThpR family.</text>
</comment>
<dbReference type="Proteomes" id="UP000254425">
    <property type="component" value="Chromosome"/>
</dbReference>
<protein>
    <recommendedName>
        <fullName evidence="2">RNA 2',3'-cyclic phosphodiesterase</fullName>
        <shortName evidence="2">RNA 2',3'-CPDase</shortName>
        <ecNumber evidence="2">3.1.4.58</ecNumber>
    </recommendedName>
</protein>
<dbReference type="NCBIfam" id="TIGR02258">
    <property type="entry name" value="2_5_ligase"/>
    <property type="match status" value="1"/>
</dbReference>
<dbReference type="HAMAP" id="MF_01940">
    <property type="entry name" value="RNA_CPDase"/>
    <property type="match status" value="1"/>
</dbReference>
<dbReference type="Gene3D" id="3.90.1140.10">
    <property type="entry name" value="Cyclic phosphodiesterase"/>
    <property type="match status" value="1"/>
</dbReference>
<accession>A0A345XKY1</accession>
<dbReference type="SUPFAM" id="SSF55144">
    <property type="entry name" value="LigT-like"/>
    <property type="match status" value="1"/>
</dbReference>
<keyword evidence="1 2" id="KW-0378">Hydrolase</keyword>
<dbReference type="Pfam" id="PF13563">
    <property type="entry name" value="2_5_RNA_ligase2"/>
    <property type="match status" value="1"/>
</dbReference>
<dbReference type="RefSeq" id="WP_208876402.1">
    <property type="nucleotide sequence ID" value="NZ_CP031320.1"/>
</dbReference>
<feature type="region of interest" description="Disordered" evidence="3">
    <location>
        <begin position="138"/>
        <end position="169"/>
    </location>
</feature>
<dbReference type="InterPro" id="IPR009097">
    <property type="entry name" value="Cyclic_Pdiesterase"/>
</dbReference>
<feature type="active site" description="Proton donor" evidence="2">
    <location>
        <position position="45"/>
    </location>
</feature>
<organism evidence="4 5">
    <name type="scientific">Streptomyces armeniacus</name>
    <dbReference type="NCBI Taxonomy" id="83291"/>
    <lineage>
        <taxon>Bacteria</taxon>
        <taxon>Bacillati</taxon>
        <taxon>Actinomycetota</taxon>
        <taxon>Actinomycetes</taxon>
        <taxon>Kitasatosporales</taxon>
        <taxon>Streptomycetaceae</taxon>
        <taxon>Streptomyces</taxon>
    </lineage>
</organism>
<evidence type="ECO:0000256" key="3">
    <source>
        <dbReference type="SAM" id="MobiDB-lite"/>
    </source>
</evidence>
<dbReference type="GO" id="GO:0004113">
    <property type="term" value="F:2',3'-cyclic-nucleotide 3'-phosphodiesterase activity"/>
    <property type="evidence" value="ECO:0007669"/>
    <property type="project" value="InterPro"/>
</dbReference>
<reference evidence="4 5" key="1">
    <citation type="submission" date="2018-07" db="EMBL/GenBank/DDBJ databases">
        <title>Draft genome of the type strain Streptomyces armeniacus ATCC 15676.</title>
        <authorList>
            <person name="Labana P."/>
            <person name="Gosse J.T."/>
            <person name="Boddy C.N."/>
        </authorList>
    </citation>
    <scope>NUCLEOTIDE SEQUENCE [LARGE SCALE GENOMIC DNA]</scope>
    <source>
        <strain evidence="4 5">ATCC 15676</strain>
    </source>
</reference>
<dbReference type="KEGG" id="sarm:DVA86_06155"/>
<evidence type="ECO:0000256" key="1">
    <source>
        <dbReference type="ARBA" id="ARBA00022801"/>
    </source>
</evidence>
<evidence type="ECO:0000313" key="4">
    <source>
        <dbReference type="EMBL" id="AXK32297.1"/>
    </source>
</evidence>
<feature type="short sequence motif" description="HXTX 2" evidence="2">
    <location>
        <begin position="128"/>
        <end position="131"/>
    </location>
</feature>
<comment type="function">
    <text evidence="2">Hydrolyzes RNA 2',3'-cyclic phosphodiester to an RNA 2'-phosphomonoester.</text>
</comment>
<evidence type="ECO:0000313" key="5">
    <source>
        <dbReference type="Proteomes" id="UP000254425"/>
    </source>
</evidence>
<keyword evidence="5" id="KW-1185">Reference proteome</keyword>
<dbReference type="AlphaFoldDB" id="A0A345XKY1"/>
<dbReference type="PANTHER" id="PTHR35561">
    <property type="entry name" value="RNA 2',3'-CYCLIC PHOSPHODIESTERASE"/>
    <property type="match status" value="1"/>
</dbReference>
<comment type="catalytic activity">
    <reaction evidence="2">
        <text>a 3'-end 2',3'-cyclophospho-ribonucleotide-RNA + H2O = a 3'-end 2'-phospho-ribonucleotide-RNA + H(+)</text>
        <dbReference type="Rhea" id="RHEA:11828"/>
        <dbReference type="Rhea" id="RHEA-COMP:10464"/>
        <dbReference type="Rhea" id="RHEA-COMP:17353"/>
        <dbReference type="ChEBI" id="CHEBI:15377"/>
        <dbReference type="ChEBI" id="CHEBI:15378"/>
        <dbReference type="ChEBI" id="CHEBI:83064"/>
        <dbReference type="ChEBI" id="CHEBI:173113"/>
        <dbReference type="EC" id="3.1.4.58"/>
    </reaction>
</comment>
<dbReference type="EC" id="3.1.4.58" evidence="2"/>
<dbReference type="InterPro" id="IPR004175">
    <property type="entry name" value="RNA_CPDase"/>
</dbReference>